<comment type="caution">
    <text evidence="2">The sequence shown here is derived from an EMBL/GenBank/DDBJ whole genome shotgun (WGS) entry which is preliminary data.</text>
</comment>
<evidence type="ECO:0000256" key="1">
    <source>
        <dbReference type="SAM" id="MobiDB-lite"/>
    </source>
</evidence>
<dbReference type="Proteomes" id="UP000238274">
    <property type="component" value="Unassembled WGS sequence"/>
</dbReference>
<reference evidence="3" key="3">
    <citation type="journal article" date="2018" name="Mol. Plant Microbe Interact.">
        <title>Genome sequence resources for the wheat stripe rust pathogen (Puccinia striiformis f. sp. tritici) and the barley stripe rust pathogen (Puccinia striiformis f. sp. hordei).</title>
        <authorList>
            <person name="Xia C."/>
            <person name="Wang M."/>
            <person name="Yin C."/>
            <person name="Cornejo O.E."/>
            <person name="Hulbert S.H."/>
            <person name="Chen X."/>
        </authorList>
    </citation>
    <scope>NUCLEOTIDE SEQUENCE [LARGE SCALE GENOMIC DNA]</scope>
    <source>
        <strain evidence="3">93TX-2</strain>
    </source>
</reference>
<gene>
    <name evidence="2" type="ORF">PSHT_08758</name>
</gene>
<organism evidence="2 3">
    <name type="scientific">Puccinia striiformis</name>
    <dbReference type="NCBI Taxonomy" id="27350"/>
    <lineage>
        <taxon>Eukaryota</taxon>
        <taxon>Fungi</taxon>
        <taxon>Dikarya</taxon>
        <taxon>Basidiomycota</taxon>
        <taxon>Pucciniomycotina</taxon>
        <taxon>Pucciniomycetes</taxon>
        <taxon>Pucciniales</taxon>
        <taxon>Pucciniaceae</taxon>
        <taxon>Puccinia</taxon>
    </lineage>
</organism>
<sequence>MQDNKLGFSNRERSSQHSATPRRNTIRIEDDRRMDQELDYDLIQESTSSDHATRFVLVLSLVH</sequence>
<feature type="region of interest" description="Disordered" evidence="1">
    <location>
        <begin position="1"/>
        <end position="31"/>
    </location>
</feature>
<accession>A0A2S4VLQ8</accession>
<protein>
    <submittedName>
        <fullName evidence="2">Uncharacterized protein</fullName>
    </submittedName>
</protein>
<reference evidence="3" key="2">
    <citation type="journal article" date="2018" name="BMC Genomics">
        <title>Genomic insights into host adaptation between the wheat stripe rust pathogen (Puccinia striiformis f. sp. tritici) and the barley stripe rust pathogen (Puccinia striiformis f. sp. hordei).</title>
        <authorList>
            <person name="Xia C."/>
            <person name="Wang M."/>
            <person name="Yin C."/>
            <person name="Cornejo O.E."/>
            <person name="Hulbert S.H."/>
            <person name="Chen X."/>
        </authorList>
    </citation>
    <scope>NUCLEOTIDE SEQUENCE [LARGE SCALE GENOMIC DNA]</scope>
    <source>
        <strain evidence="3">93TX-2</strain>
    </source>
</reference>
<dbReference type="VEuPathDB" id="FungiDB:PSHT_08758"/>
<proteinExistence type="predicted"/>
<dbReference type="EMBL" id="PKSM01000118">
    <property type="protein sequence ID" value="POW10494.1"/>
    <property type="molecule type" value="Genomic_DNA"/>
</dbReference>
<dbReference type="AlphaFoldDB" id="A0A2S4VLQ8"/>
<keyword evidence="3" id="KW-1185">Reference proteome</keyword>
<name>A0A2S4VLQ8_9BASI</name>
<evidence type="ECO:0000313" key="3">
    <source>
        <dbReference type="Proteomes" id="UP000238274"/>
    </source>
</evidence>
<evidence type="ECO:0000313" key="2">
    <source>
        <dbReference type="EMBL" id="POW10494.1"/>
    </source>
</evidence>
<reference evidence="2 3" key="1">
    <citation type="submission" date="2017-12" db="EMBL/GenBank/DDBJ databases">
        <title>Gene loss provides genomic basis for host adaptation in cereal stripe rust fungi.</title>
        <authorList>
            <person name="Xia C."/>
        </authorList>
    </citation>
    <scope>NUCLEOTIDE SEQUENCE [LARGE SCALE GENOMIC DNA]</scope>
    <source>
        <strain evidence="2 3">93TX-2</strain>
    </source>
</reference>